<evidence type="ECO:0000313" key="13">
    <source>
        <dbReference type="EMBL" id="QEZ46557.1"/>
    </source>
</evidence>
<keyword evidence="8" id="KW-0626">Porin</keyword>
<evidence type="ECO:0000256" key="10">
    <source>
        <dbReference type="ARBA" id="ARBA00023237"/>
    </source>
</evidence>
<dbReference type="AlphaFoldDB" id="A0A5P3VJT1"/>
<feature type="chain" id="PRO_5024949131" evidence="11">
    <location>
        <begin position="20"/>
        <end position="386"/>
    </location>
</feature>
<proteinExistence type="predicted"/>
<evidence type="ECO:0000256" key="7">
    <source>
        <dbReference type="ARBA" id="ARBA00023065"/>
    </source>
</evidence>
<dbReference type="EMBL" id="CP032519">
    <property type="protein sequence ID" value="QEZ46557.1"/>
    <property type="molecule type" value="Genomic_DNA"/>
</dbReference>
<dbReference type="GO" id="GO:0015288">
    <property type="term" value="F:porin activity"/>
    <property type="evidence" value="ECO:0007669"/>
    <property type="project" value="UniProtKB-KW"/>
</dbReference>
<keyword evidence="9" id="KW-0472">Membrane</keyword>
<gene>
    <name evidence="13" type="ORF">D2917_20210</name>
</gene>
<evidence type="ECO:0000256" key="8">
    <source>
        <dbReference type="ARBA" id="ARBA00023114"/>
    </source>
</evidence>
<evidence type="ECO:0000256" key="3">
    <source>
        <dbReference type="ARBA" id="ARBA00022448"/>
    </source>
</evidence>
<dbReference type="Pfam" id="PF13609">
    <property type="entry name" value="Porin_4"/>
    <property type="match status" value="1"/>
</dbReference>
<keyword evidence="3" id="KW-0813">Transport</keyword>
<name>A0A5P3VJT1_9BURK</name>
<reference evidence="13 14" key="1">
    <citation type="submission" date="2018-09" db="EMBL/GenBank/DDBJ databases">
        <title>Complete genome sequence of Cupriavidus oxalaticus T2, a bacterium capable of phenol tolerance and degradation.</title>
        <authorList>
            <person name="Yan J."/>
        </authorList>
    </citation>
    <scope>NUCLEOTIDE SEQUENCE [LARGE SCALE GENOMIC DNA]</scope>
    <source>
        <strain evidence="13 14">T2</strain>
    </source>
</reference>
<evidence type="ECO:0000256" key="5">
    <source>
        <dbReference type="ARBA" id="ARBA00022692"/>
    </source>
</evidence>
<evidence type="ECO:0000256" key="6">
    <source>
        <dbReference type="ARBA" id="ARBA00022729"/>
    </source>
</evidence>
<keyword evidence="7" id="KW-0406">Ion transport</keyword>
<feature type="signal peptide" evidence="11">
    <location>
        <begin position="1"/>
        <end position="19"/>
    </location>
</feature>
<dbReference type="RefSeq" id="WP_151071721.1">
    <property type="nucleotide sequence ID" value="NZ_CP032519.1"/>
</dbReference>
<evidence type="ECO:0000256" key="1">
    <source>
        <dbReference type="ARBA" id="ARBA00004571"/>
    </source>
</evidence>
<evidence type="ECO:0000256" key="2">
    <source>
        <dbReference type="ARBA" id="ARBA00011233"/>
    </source>
</evidence>
<dbReference type="Proteomes" id="UP000325743">
    <property type="component" value="Chromosome 2"/>
</dbReference>
<dbReference type="PANTHER" id="PTHR34501">
    <property type="entry name" value="PROTEIN YDDL-RELATED"/>
    <property type="match status" value="1"/>
</dbReference>
<dbReference type="InterPro" id="IPR050298">
    <property type="entry name" value="Gram-neg_bact_OMP"/>
</dbReference>
<dbReference type="InterPro" id="IPR023614">
    <property type="entry name" value="Porin_dom_sf"/>
</dbReference>
<dbReference type="GO" id="GO:0006811">
    <property type="term" value="P:monoatomic ion transport"/>
    <property type="evidence" value="ECO:0007669"/>
    <property type="project" value="UniProtKB-KW"/>
</dbReference>
<keyword evidence="5" id="KW-0812">Transmembrane</keyword>
<dbReference type="PANTHER" id="PTHR34501:SF9">
    <property type="entry name" value="MAJOR OUTER MEMBRANE PROTEIN P.IA"/>
    <property type="match status" value="1"/>
</dbReference>
<evidence type="ECO:0000256" key="9">
    <source>
        <dbReference type="ARBA" id="ARBA00023136"/>
    </source>
</evidence>
<comment type="subcellular location">
    <subcellularLocation>
        <location evidence="1">Cell outer membrane</location>
        <topology evidence="1">Multi-pass membrane protein</topology>
    </subcellularLocation>
</comment>
<evidence type="ECO:0000256" key="11">
    <source>
        <dbReference type="SAM" id="SignalP"/>
    </source>
</evidence>
<dbReference type="SUPFAM" id="SSF56935">
    <property type="entry name" value="Porins"/>
    <property type="match status" value="1"/>
</dbReference>
<accession>A0A5P3VJT1</accession>
<evidence type="ECO:0000259" key="12">
    <source>
        <dbReference type="Pfam" id="PF13609"/>
    </source>
</evidence>
<keyword evidence="4" id="KW-1134">Transmembrane beta strand</keyword>
<evidence type="ECO:0000256" key="4">
    <source>
        <dbReference type="ARBA" id="ARBA00022452"/>
    </source>
</evidence>
<keyword evidence="6 11" id="KW-0732">Signal</keyword>
<dbReference type="GO" id="GO:0009279">
    <property type="term" value="C:cell outer membrane"/>
    <property type="evidence" value="ECO:0007669"/>
    <property type="project" value="UniProtKB-SubCell"/>
</dbReference>
<sequence>MRKTIFGFAAVCACGAAEAQSSVTLYGVIDTNIEYVNKVGEVPRSTNNFNSGQGQKVFRENAGGYSGSRWGLRGTEDLGGGLKAVFVLEGGFNSDTGTMQQGGRVFGRQAFVGLGSRMGQITVGRQYHSLFSTIANFIPARYATQYEPTALIVGPNFREDNTVKYTGAFGPLTASAHWSFGVGTSLPQVSPTIPAAGGTGEVPGQFRRDTGYGAGLNYVIGPVGFGIGYDQWNPTIGTGNGTFRKAAVMANYAFNSTAKVMGGYRWGQNKAPDGTLLLRDDFYWIGGQYQATANIDFTLEYNYQNVKSIGGSSNFANPWQIALIADYRISKRTDIYLTTAYSRNAGLTLDSAANNYASSLALGNSYTLASGQTSMFGAAVGIRHVF</sequence>
<organism evidence="13 14">
    <name type="scientific">Cupriavidus oxalaticus</name>
    <dbReference type="NCBI Taxonomy" id="96344"/>
    <lineage>
        <taxon>Bacteria</taxon>
        <taxon>Pseudomonadati</taxon>
        <taxon>Pseudomonadota</taxon>
        <taxon>Betaproteobacteria</taxon>
        <taxon>Burkholderiales</taxon>
        <taxon>Burkholderiaceae</taxon>
        <taxon>Cupriavidus</taxon>
    </lineage>
</organism>
<comment type="subunit">
    <text evidence="2">Homotrimer.</text>
</comment>
<feature type="domain" description="Porin" evidence="12">
    <location>
        <begin position="9"/>
        <end position="345"/>
    </location>
</feature>
<evidence type="ECO:0000313" key="14">
    <source>
        <dbReference type="Proteomes" id="UP000325743"/>
    </source>
</evidence>
<protein>
    <submittedName>
        <fullName evidence="13">Porin</fullName>
    </submittedName>
</protein>
<dbReference type="CDD" id="cd00342">
    <property type="entry name" value="gram_neg_porins"/>
    <property type="match status" value="1"/>
</dbReference>
<dbReference type="GO" id="GO:0046930">
    <property type="term" value="C:pore complex"/>
    <property type="evidence" value="ECO:0007669"/>
    <property type="project" value="UniProtKB-KW"/>
</dbReference>
<keyword evidence="10" id="KW-0998">Cell outer membrane</keyword>
<dbReference type="Gene3D" id="2.40.160.10">
    <property type="entry name" value="Porin"/>
    <property type="match status" value="1"/>
</dbReference>
<dbReference type="InterPro" id="IPR033900">
    <property type="entry name" value="Gram_neg_porin_domain"/>
</dbReference>